<reference evidence="2" key="2">
    <citation type="submission" date="2021-04" db="EMBL/GenBank/DDBJ databases">
        <authorList>
            <person name="Gilroy R."/>
        </authorList>
    </citation>
    <scope>NUCLEOTIDE SEQUENCE</scope>
    <source>
        <strain evidence="2">ChiGjej4B4-18154</strain>
    </source>
</reference>
<gene>
    <name evidence="2" type="ORF">H9813_05090</name>
</gene>
<protein>
    <submittedName>
        <fullName evidence="2">DUF4143 domain-containing protein</fullName>
    </submittedName>
</protein>
<name>A0A9D2IZV9_9FIRM</name>
<reference evidence="2" key="1">
    <citation type="journal article" date="2021" name="PeerJ">
        <title>Extensive microbial diversity within the chicken gut microbiome revealed by metagenomics and culture.</title>
        <authorList>
            <person name="Gilroy R."/>
            <person name="Ravi A."/>
            <person name="Getino M."/>
            <person name="Pursley I."/>
            <person name="Horton D.L."/>
            <person name="Alikhan N.F."/>
            <person name="Baker D."/>
            <person name="Gharbi K."/>
            <person name="Hall N."/>
            <person name="Watson M."/>
            <person name="Adriaenssens E.M."/>
            <person name="Foster-Nyarko E."/>
            <person name="Jarju S."/>
            <person name="Secka A."/>
            <person name="Antonio M."/>
            <person name="Oren A."/>
            <person name="Chaudhuri R.R."/>
            <person name="La Ragione R."/>
            <person name="Hildebrand F."/>
            <person name="Pallen M.J."/>
        </authorList>
    </citation>
    <scope>NUCLEOTIDE SEQUENCE</scope>
    <source>
        <strain evidence="2">ChiGjej4B4-18154</strain>
    </source>
</reference>
<sequence length="322" mass="36897">MLGINYRRIESNSVGYKSDYEMYSLDFEEFLWVKGYDDAFIEDMLEHMRDLAPFNEVQMSVCSSLFLEYCILGGMPAVVREFIAKGTFEGSLEVQRQLIVDYKEDIRKYAEGIDQTRILNVFNHIPVQLAKDNKKFQISKVASGARFRNYRGCIEWLDDAGMVNLCYCLNFPELPLQGNYDDTKYELYLADSGLLVAMLDEESQEDLRANKNLGVYKGALYENVVGEALVKAGYRLYYYKRDDSTLEQDFFVRTASALIPVEVKAKNGTAKSMRTLISSEKYADIHCGIKFTGGNIGYSDAVYTFPYFCAFLLKRYLSKADV</sequence>
<dbReference type="Pfam" id="PF13635">
    <property type="entry name" value="DUF4143"/>
    <property type="match status" value="1"/>
</dbReference>
<evidence type="ECO:0000313" key="3">
    <source>
        <dbReference type="Proteomes" id="UP000824035"/>
    </source>
</evidence>
<comment type="caution">
    <text evidence="2">The sequence shown here is derived from an EMBL/GenBank/DDBJ whole genome shotgun (WGS) entry which is preliminary data.</text>
</comment>
<dbReference type="Proteomes" id="UP000824035">
    <property type="component" value="Unassembled WGS sequence"/>
</dbReference>
<organism evidence="2 3">
    <name type="scientific">Candidatus Allofournierella merdipullorum</name>
    <dbReference type="NCBI Taxonomy" id="2838595"/>
    <lineage>
        <taxon>Bacteria</taxon>
        <taxon>Bacillati</taxon>
        <taxon>Bacillota</taxon>
        <taxon>Clostridia</taxon>
        <taxon>Eubacteriales</taxon>
        <taxon>Oscillospiraceae</taxon>
        <taxon>Allofournierella</taxon>
    </lineage>
</organism>
<dbReference type="PANTHER" id="PTHR33295">
    <property type="entry name" value="ATPASE"/>
    <property type="match status" value="1"/>
</dbReference>
<evidence type="ECO:0000259" key="1">
    <source>
        <dbReference type="Pfam" id="PF13635"/>
    </source>
</evidence>
<accession>A0A9D2IZV9</accession>
<proteinExistence type="predicted"/>
<dbReference type="InterPro" id="IPR025420">
    <property type="entry name" value="DUF4143"/>
</dbReference>
<feature type="domain" description="DUF4143" evidence="1">
    <location>
        <begin position="104"/>
        <end position="265"/>
    </location>
</feature>
<dbReference type="EMBL" id="DXBV01000047">
    <property type="protein sequence ID" value="HIZ30594.1"/>
    <property type="molecule type" value="Genomic_DNA"/>
</dbReference>
<dbReference type="AlphaFoldDB" id="A0A9D2IZV9"/>
<evidence type="ECO:0000313" key="2">
    <source>
        <dbReference type="EMBL" id="HIZ30594.1"/>
    </source>
</evidence>
<dbReference type="PANTHER" id="PTHR33295:SF7">
    <property type="entry name" value="ATPASE"/>
    <property type="match status" value="1"/>
</dbReference>